<keyword evidence="2" id="KW-1133">Transmembrane helix</keyword>
<evidence type="ECO:0000313" key="5">
    <source>
        <dbReference type="EMBL" id="TGB17701.1"/>
    </source>
</evidence>
<dbReference type="InterPro" id="IPR002035">
    <property type="entry name" value="VWF_A"/>
</dbReference>
<feature type="chain" id="PRO_5021259960" evidence="3">
    <location>
        <begin position="51"/>
        <end position="535"/>
    </location>
</feature>
<evidence type="ECO:0000256" key="3">
    <source>
        <dbReference type="SAM" id="SignalP"/>
    </source>
</evidence>
<dbReference type="CDD" id="cd00198">
    <property type="entry name" value="vWFA"/>
    <property type="match status" value="1"/>
</dbReference>
<organism evidence="5 6">
    <name type="scientific">Streptomyces palmae</name>
    <dbReference type="NCBI Taxonomy" id="1701085"/>
    <lineage>
        <taxon>Bacteria</taxon>
        <taxon>Bacillati</taxon>
        <taxon>Actinomycetota</taxon>
        <taxon>Actinomycetes</taxon>
        <taxon>Kitasatosporales</taxon>
        <taxon>Streptomycetaceae</taxon>
        <taxon>Streptomyces</taxon>
    </lineage>
</organism>
<dbReference type="PROSITE" id="PS50234">
    <property type="entry name" value="VWFA"/>
    <property type="match status" value="1"/>
</dbReference>
<keyword evidence="6" id="KW-1185">Reference proteome</keyword>
<keyword evidence="2" id="KW-0812">Transmembrane</keyword>
<dbReference type="EMBL" id="SRID01000014">
    <property type="protein sequence ID" value="TGB17701.1"/>
    <property type="molecule type" value="Genomic_DNA"/>
</dbReference>
<keyword evidence="3" id="KW-0732">Signal</keyword>
<gene>
    <name evidence="5" type="ORF">E4099_03135</name>
</gene>
<dbReference type="AlphaFoldDB" id="A0A4Z0HIY6"/>
<dbReference type="SMART" id="SM00327">
    <property type="entry name" value="VWA"/>
    <property type="match status" value="1"/>
</dbReference>
<feature type="domain" description="VWFA" evidence="4">
    <location>
        <begin position="71"/>
        <end position="251"/>
    </location>
</feature>
<feature type="region of interest" description="Disordered" evidence="1">
    <location>
        <begin position="1"/>
        <end position="20"/>
    </location>
</feature>
<evidence type="ECO:0000313" key="6">
    <source>
        <dbReference type="Proteomes" id="UP000297948"/>
    </source>
</evidence>
<evidence type="ECO:0000256" key="1">
    <source>
        <dbReference type="SAM" id="MobiDB-lite"/>
    </source>
</evidence>
<dbReference type="SUPFAM" id="SSF53300">
    <property type="entry name" value="vWA-like"/>
    <property type="match status" value="1"/>
</dbReference>
<evidence type="ECO:0000259" key="4">
    <source>
        <dbReference type="PROSITE" id="PS50234"/>
    </source>
</evidence>
<comment type="caution">
    <text evidence="5">The sequence shown here is derived from an EMBL/GenBank/DDBJ whole genome shotgun (WGS) entry which is preliminary data.</text>
</comment>
<dbReference type="Gene3D" id="3.40.50.410">
    <property type="entry name" value="von Willebrand factor, type A domain"/>
    <property type="match status" value="1"/>
</dbReference>
<dbReference type="Pfam" id="PF13519">
    <property type="entry name" value="VWA_2"/>
    <property type="match status" value="1"/>
</dbReference>
<reference evidence="5 6" key="1">
    <citation type="submission" date="2019-03" db="EMBL/GenBank/DDBJ databases">
        <authorList>
            <person name="Gonzalez-Pimentel J.L."/>
        </authorList>
    </citation>
    <scope>NUCLEOTIDE SEQUENCE [LARGE SCALE GENOMIC DNA]</scope>
    <source>
        <strain evidence="5 6">JCM 31289</strain>
    </source>
</reference>
<dbReference type="InterPro" id="IPR036465">
    <property type="entry name" value="vWFA_dom_sf"/>
</dbReference>
<dbReference type="OrthoDB" id="3336142at2"/>
<sequence>MRSAGGRVPRPHPGNRAARRGRRLAARCRGALLAVALLSVSLLAGSAAHADAGPSRAEIYQALGLSDQPADYVVLVDTSGSMADDGRYSTVRSTLRSFLDGLSPRDHIALITFDSRPEPRYIGPAENADRIISRLPKAPDPRGETDIGAALDSALRELERGDAAEIASVVLLTDGEHHPPRGSGYPKSSGAPWNALRQRAHAIDQRAELAGYALPLGSGASGAELLGDVVDDTTVLRPDSIQDLDAYLERAGDGTRARKARLLLADDIGKGITASWTERGRRDVTDGSATASVTLRSTSRHTPLTVTGLRVSADGTPLRLSGLPTRLTLAPGTSKTYSVRLRGTLPAGGVPYRHAEETDATLRVSGRVTSAWQRALAPDVRLKVPERVRVTGAALPLRATVGSAVLLPAAGAGLAAVLVAAWLWWRRVHRPPLRGELLVVPAFGGELPERIALSGRRASLRPRSGGRGTVHGRRRRTDRGPRVDLLIRYTPDGSADRQSDATCVPGRQAVVNGMSFTYLPEQRAEQAAPGSGRPR</sequence>
<feature type="signal peptide" evidence="3">
    <location>
        <begin position="1"/>
        <end position="50"/>
    </location>
</feature>
<accession>A0A4Z0HIY6</accession>
<name>A0A4Z0HIY6_9ACTN</name>
<keyword evidence="2" id="KW-0472">Membrane</keyword>
<dbReference type="Proteomes" id="UP000297948">
    <property type="component" value="Unassembled WGS sequence"/>
</dbReference>
<protein>
    <submittedName>
        <fullName evidence="5">VWA domain-containing protein</fullName>
    </submittedName>
</protein>
<proteinExistence type="predicted"/>
<dbReference type="RefSeq" id="WP_135337348.1">
    <property type="nucleotide sequence ID" value="NZ_JBHLTX010000060.1"/>
</dbReference>
<evidence type="ECO:0000256" key="2">
    <source>
        <dbReference type="SAM" id="Phobius"/>
    </source>
</evidence>
<feature type="transmembrane region" description="Helical" evidence="2">
    <location>
        <begin position="405"/>
        <end position="425"/>
    </location>
</feature>